<reference evidence="7 8" key="1">
    <citation type="submission" date="2020-05" db="EMBL/GenBank/DDBJ databases">
        <title>Complete closed genome sequence of Defluviicoccus vanus.</title>
        <authorList>
            <person name="Bessarab I."/>
            <person name="Arumugam K."/>
            <person name="Maszenan A.M."/>
            <person name="Seviour R.J."/>
            <person name="Williams R.B."/>
        </authorList>
    </citation>
    <scope>NUCLEOTIDE SEQUENCE [LARGE SCALE GENOMIC DNA]</scope>
    <source>
        <strain evidence="7 8">Ben 114</strain>
    </source>
</reference>
<keyword evidence="3" id="KW-0274">FAD</keyword>
<evidence type="ECO:0000256" key="1">
    <source>
        <dbReference type="ARBA" id="ARBA00001974"/>
    </source>
</evidence>
<sequence length="369" mass="39223">MSESCECVVIGAGAVGLAIARALAQAGREVVVLEAEDGIGRVTSSRNSEVIHAALYYPTGSLKARLCRARGRDLLYAYLQERGVDHLRCEKLVVATSEEEIAVLHAIDARARANDVTDLRFLTAAATMRLEPEVQCVGALLSPSTGIFDPHTYMLHLQGDAEAAGAIFAFHAPVTGGRITDRGFELEVGGAEPMTLACRMLVNAAGLGAQQVAGALAGMPPPLIPPLYFSKGCYFSYFGRPPFQRLVYPVPDEASVGLHYTRDLAGQGRFGPDAEWVAAIDYDVDGSRASRFYAAIRKFWPALPDGSLLPGYAGVRPKLQAPGEQPKDFLIQGADTHGIPGLVNLFGIESPGLTSSLAIGEVVAAMLAR</sequence>
<dbReference type="PANTHER" id="PTHR43104:SF4">
    <property type="entry name" value="L-2-HYDROXYGLUTARATE DEHYDROGENASE, MITOCHONDRIAL"/>
    <property type="match status" value="1"/>
</dbReference>
<name>A0A7H1MZ30_9PROT</name>
<comment type="cofactor">
    <cofactor evidence="1">
        <name>FAD</name>
        <dbReference type="ChEBI" id="CHEBI:57692"/>
    </cofactor>
</comment>
<keyword evidence="8" id="KW-1185">Reference proteome</keyword>
<evidence type="ECO:0000256" key="2">
    <source>
        <dbReference type="ARBA" id="ARBA00022630"/>
    </source>
</evidence>
<feature type="domain" description="FAD dependent oxidoreductase" evidence="6">
    <location>
        <begin position="7"/>
        <end position="366"/>
    </location>
</feature>
<dbReference type="EMBL" id="CP053923">
    <property type="protein sequence ID" value="QNT68716.1"/>
    <property type="molecule type" value="Genomic_DNA"/>
</dbReference>
<comment type="similarity">
    <text evidence="5">Belongs to the L2HGDH family.</text>
</comment>
<evidence type="ECO:0000256" key="5">
    <source>
        <dbReference type="ARBA" id="ARBA00037941"/>
    </source>
</evidence>
<keyword evidence="4" id="KW-0560">Oxidoreductase</keyword>
<keyword evidence="2" id="KW-0285">Flavoprotein</keyword>
<proteinExistence type="inferred from homology"/>
<dbReference type="Gene3D" id="3.50.50.60">
    <property type="entry name" value="FAD/NAD(P)-binding domain"/>
    <property type="match status" value="1"/>
</dbReference>
<dbReference type="GO" id="GO:0047545">
    <property type="term" value="F:(S)-2-hydroxyglutarate dehydrogenase activity"/>
    <property type="evidence" value="ECO:0007669"/>
    <property type="project" value="TreeGrafter"/>
</dbReference>
<organism evidence="7 8">
    <name type="scientific">Defluviicoccus vanus</name>
    <dbReference type="NCBI Taxonomy" id="111831"/>
    <lineage>
        <taxon>Bacteria</taxon>
        <taxon>Pseudomonadati</taxon>
        <taxon>Pseudomonadota</taxon>
        <taxon>Alphaproteobacteria</taxon>
        <taxon>Rhodospirillales</taxon>
        <taxon>Rhodospirillaceae</taxon>
        <taxon>Defluviicoccus</taxon>
    </lineage>
</organism>
<accession>A0A7H1MZ30</accession>
<dbReference type="AlphaFoldDB" id="A0A7H1MZ30"/>
<dbReference type="Proteomes" id="UP000516369">
    <property type="component" value="Chromosome"/>
</dbReference>
<dbReference type="RefSeq" id="WP_190262152.1">
    <property type="nucleotide sequence ID" value="NZ_CP053923.1"/>
</dbReference>
<dbReference type="InterPro" id="IPR006076">
    <property type="entry name" value="FAD-dep_OxRdtase"/>
</dbReference>
<evidence type="ECO:0000256" key="3">
    <source>
        <dbReference type="ARBA" id="ARBA00022827"/>
    </source>
</evidence>
<dbReference type="InterPro" id="IPR036188">
    <property type="entry name" value="FAD/NAD-bd_sf"/>
</dbReference>
<gene>
    <name evidence="7" type="ORF">HQ394_04225</name>
</gene>
<dbReference type="KEGG" id="dvn:HQ394_04225"/>
<evidence type="ECO:0000259" key="6">
    <source>
        <dbReference type="Pfam" id="PF01266"/>
    </source>
</evidence>
<evidence type="ECO:0000313" key="7">
    <source>
        <dbReference type="EMBL" id="QNT68716.1"/>
    </source>
</evidence>
<protein>
    <submittedName>
        <fullName evidence="7">NAD(P)/FAD-dependent oxidoreductase</fullName>
    </submittedName>
</protein>
<dbReference type="Pfam" id="PF01266">
    <property type="entry name" value="DAO"/>
    <property type="match status" value="1"/>
</dbReference>
<evidence type="ECO:0000313" key="8">
    <source>
        <dbReference type="Proteomes" id="UP000516369"/>
    </source>
</evidence>
<dbReference type="SUPFAM" id="SSF51905">
    <property type="entry name" value="FAD/NAD(P)-binding domain"/>
    <property type="match status" value="1"/>
</dbReference>
<evidence type="ECO:0000256" key="4">
    <source>
        <dbReference type="ARBA" id="ARBA00023002"/>
    </source>
</evidence>
<dbReference type="PANTHER" id="PTHR43104">
    <property type="entry name" value="L-2-HYDROXYGLUTARATE DEHYDROGENASE, MITOCHONDRIAL"/>
    <property type="match status" value="1"/>
</dbReference>
<dbReference type="Gene3D" id="3.30.9.10">
    <property type="entry name" value="D-Amino Acid Oxidase, subunit A, domain 2"/>
    <property type="match status" value="1"/>
</dbReference>